<evidence type="ECO:0000256" key="4">
    <source>
        <dbReference type="ARBA" id="ARBA00022475"/>
    </source>
</evidence>
<dbReference type="InterPro" id="IPR000990">
    <property type="entry name" value="Innexin"/>
</dbReference>
<keyword evidence="3 12" id="KW-0813">Transport</keyword>
<comment type="function">
    <text evidence="12">Structural component of the gap junctions.</text>
</comment>
<evidence type="ECO:0000256" key="9">
    <source>
        <dbReference type="ARBA" id="ARBA00023065"/>
    </source>
</evidence>
<feature type="transmembrane region" description="Helical" evidence="12">
    <location>
        <begin position="111"/>
        <end position="133"/>
    </location>
</feature>
<dbReference type="GO" id="GO:0005886">
    <property type="term" value="C:plasma membrane"/>
    <property type="evidence" value="ECO:0007669"/>
    <property type="project" value="UniProtKB-SubCell"/>
</dbReference>
<reference evidence="13 14" key="1">
    <citation type="submission" date="2015-12" db="EMBL/GenBank/DDBJ databases">
        <title>The genome of Folsomia candida.</title>
        <authorList>
            <person name="Faddeeva A."/>
            <person name="Derks M.F."/>
            <person name="Anvar Y."/>
            <person name="Smit S."/>
            <person name="Van Straalen N."/>
            <person name="Roelofs D."/>
        </authorList>
    </citation>
    <scope>NUCLEOTIDE SEQUENCE [LARGE SCALE GENOMIC DNA]</scope>
    <source>
        <strain evidence="13 14">VU population</strain>
        <tissue evidence="13">Whole body</tissue>
    </source>
</reference>
<dbReference type="GO" id="GO:0005921">
    <property type="term" value="C:gap junction"/>
    <property type="evidence" value="ECO:0007669"/>
    <property type="project" value="UniProtKB-SubCell"/>
</dbReference>
<evidence type="ECO:0000256" key="11">
    <source>
        <dbReference type="ARBA" id="ARBA00023303"/>
    </source>
</evidence>
<comment type="subcellular location">
    <subcellularLocation>
        <location evidence="1">Cell junction</location>
        <location evidence="1">Gap junction</location>
    </subcellularLocation>
    <subcellularLocation>
        <location evidence="2 12">Cell membrane</location>
        <topology evidence="2 12">Multi-pass membrane protein</topology>
    </subcellularLocation>
</comment>
<evidence type="ECO:0000256" key="6">
    <source>
        <dbReference type="ARBA" id="ARBA00022868"/>
    </source>
</evidence>
<keyword evidence="9 12" id="KW-0406">Ion transport</keyword>
<keyword evidence="11 12" id="KW-0407">Ion channel</keyword>
<evidence type="ECO:0000256" key="2">
    <source>
        <dbReference type="ARBA" id="ARBA00004651"/>
    </source>
</evidence>
<dbReference type="PROSITE" id="PS51013">
    <property type="entry name" value="PANNEXIN"/>
    <property type="match status" value="1"/>
</dbReference>
<accession>A0A226EQW4</accession>
<evidence type="ECO:0000313" key="13">
    <source>
        <dbReference type="EMBL" id="OXA58986.1"/>
    </source>
</evidence>
<feature type="transmembrane region" description="Helical" evidence="12">
    <location>
        <begin position="306"/>
        <end position="327"/>
    </location>
</feature>
<dbReference type="GO" id="GO:0005243">
    <property type="term" value="F:gap junction channel activity"/>
    <property type="evidence" value="ECO:0007669"/>
    <property type="project" value="TreeGrafter"/>
</dbReference>
<keyword evidence="14" id="KW-1185">Reference proteome</keyword>
<feature type="transmembrane region" description="Helical" evidence="12">
    <location>
        <begin position="37"/>
        <end position="55"/>
    </location>
</feature>
<dbReference type="OMA" id="VWFINES"/>
<evidence type="ECO:0000313" key="14">
    <source>
        <dbReference type="Proteomes" id="UP000198287"/>
    </source>
</evidence>
<evidence type="ECO:0000256" key="3">
    <source>
        <dbReference type="ARBA" id="ARBA00022448"/>
    </source>
</evidence>
<dbReference type="EMBL" id="LNIX01000002">
    <property type="protein sequence ID" value="OXA58986.1"/>
    <property type="molecule type" value="Genomic_DNA"/>
</dbReference>
<dbReference type="STRING" id="158441.A0A226EQW4"/>
<evidence type="ECO:0000256" key="5">
    <source>
        <dbReference type="ARBA" id="ARBA00022692"/>
    </source>
</evidence>
<keyword evidence="8 12" id="KW-1133">Transmembrane helix</keyword>
<gene>
    <name evidence="12" type="primary">inx</name>
    <name evidence="13" type="ORF">Fcan01_04886</name>
</gene>
<feature type="transmembrane region" description="Helical" evidence="12">
    <location>
        <begin position="202"/>
        <end position="222"/>
    </location>
</feature>
<dbReference type="OrthoDB" id="5867527at2759"/>
<keyword evidence="10 12" id="KW-0472">Membrane</keyword>
<dbReference type="PRINTS" id="PR01262">
    <property type="entry name" value="INNEXIN"/>
</dbReference>
<dbReference type="Proteomes" id="UP000198287">
    <property type="component" value="Unassembled WGS sequence"/>
</dbReference>
<keyword evidence="5 12" id="KW-0812">Transmembrane</keyword>
<evidence type="ECO:0000256" key="8">
    <source>
        <dbReference type="ARBA" id="ARBA00022989"/>
    </source>
</evidence>
<dbReference type="PANTHER" id="PTHR11893">
    <property type="entry name" value="INNEXIN"/>
    <property type="match status" value="1"/>
</dbReference>
<evidence type="ECO:0000256" key="7">
    <source>
        <dbReference type="ARBA" id="ARBA00022949"/>
    </source>
</evidence>
<sequence>MAQVIAFLKIIQDGILPYHKRESISTTNLLFRTHTKYASTALLVTSTLLFIQQFFADHLKCIRPSDEGTKLESQPLNQFCYTKGTFATRNESDSFFGGGEGYISVTHYHPYFQWVPFILLLQGITFHIPQLVWSKFVEKGRLASLCALTSTEQVSLNPESLNCDEDGTSSIKECATQTPQLVLPPGWKSFASTLHSSSNKRYFSGFMLCEMLNILMVLITIFTTEWFLGGRFILMGPRWISYLHRLRTTPTSENSAGLNYLESVESGNPLEGAFPTLFTCHWPKPMTNVVYEVPCLLALNVTHQRIYLILWTSLLIMLLLGISNFIYRLRVIRNSNLRVDLMERNSLKKCVHNPEEMRRILADLSVYDWFILKRILKNVNSQKFNVILQQVSEAILQAKSGGGMVDESNGAISVIELQPINSVPS</sequence>
<keyword evidence="6" id="KW-0303">Gap junction</keyword>
<keyword evidence="7" id="KW-0965">Cell junction</keyword>
<dbReference type="PANTHER" id="PTHR11893:SF36">
    <property type="entry name" value="INNEXIN-5"/>
    <property type="match status" value="1"/>
</dbReference>
<keyword evidence="4" id="KW-1003">Cell membrane</keyword>
<evidence type="ECO:0000256" key="12">
    <source>
        <dbReference type="RuleBase" id="RU010713"/>
    </source>
</evidence>
<protein>
    <recommendedName>
        <fullName evidence="12">Innexin</fullName>
    </recommendedName>
</protein>
<evidence type="ECO:0000256" key="1">
    <source>
        <dbReference type="ARBA" id="ARBA00004610"/>
    </source>
</evidence>
<proteinExistence type="inferred from homology"/>
<comment type="caution">
    <text evidence="13">The sequence shown here is derived from an EMBL/GenBank/DDBJ whole genome shotgun (WGS) entry which is preliminary data.</text>
</comment>
<comment type="similarity">
    <text evidence="12">Belongs to the pannexin family.</text>
</comment>
<evidence type="ECO:0000256" key="10">
    <source>
        <dbReference type="ARBA" id="ARBA00023136"/>
    </source>
</evidence>
<organism evidence="13 14">
    <name type="scientific">Folsomia candida</name>
    <name type="common">Springtail</name>
    <dbReference type="NCBI Taxonomy" id="158441"/>
    <lineage>
        <taxon>Eukaryota</taxon>
        <taxon>Metazoa</taxon>
        <taxon>Ecdysozoa</taxon>
        <taxon>Arthropoda</taxon>
        <taxon>Hexapoda</taxon>
        <taxon>Collembola</taxon>
        <taxon>Entomobryomorpha</taxon>
        <taxon>Isotomoidea</taxon>
        <taxon>Isotomidae</taxon>
        <taxon>Proisotominae</taxon>
        <taxon>Folsomia</taxon>
    </lineage>
</organism>
<dbReference type="GO" id="GO:0034220">
    <property type="term" value="P:monoatomic ion transmembrane transport"/>
    <property type="evidence" value="ECO:0007669"/>
    <property type="project" value="UniProtKB-KW"/>
</dbReference>
<dbReference type="AlphaFoldDB" id="A0A226EQW4"/>
<dbReference type="Pfam" id="PF00876">
    <property type="entry name" value="Innexin"/>
    <property type="match status" value="1"/>
</dbReference>
<name>A0A226EQW4_FOLCA</name>